<sequence length="78" mass="9002">MEIKKAFISKRILCAVFGHKIITSKKITSHLKEYRCTTCKMELTNDEKGGITFLTPELKEINDALETFCQKKLSLKQH</sequence>
<reference evidence="1 2" key="1">
    <citation type="submission" date="2024-06" db="EMBL/GenBank/DDBJ databases">
        <authorList>
            <person name="Kaempfer P."/>
            <person name="Viver T."/>
        </authorList>
    </citation>
    <scope>NUCLEOTIDE SEQUENCE [LARGE SCALE GENOMIC DNA]</scope>
    <source>
        <strain evidence="1 2">ST-87</strain>
    </source>
</reference>
<comment type="caution">
    <text evidence="1">The sequence shown here is derived from an EMBL/GenBank/DDBJ whole genome shotgun (WGS) entry which is preliminary data.</text>
</comment>
<evidence type="ECO:0008006" key="3">
    <source>
        <dbReference type="Google" id="ProtNLM"/>
    </source>
</evidence>
<dbReference type="EMBL" id="JBELQA010000004">
    <property type="protein sequence ID" value="MFL9831019.1"/>
    <property type="molecule type" value="Genomic_DNA"/>
</dbReference>
<accession>A0ABW8XTK5</accession>
<evidence type="ECO:0000313" key="2">
    <source>
        <dbReference type="Proteomes" id="UP001629260"/>
    </source>
</evidence>
<gene>
    <name evidence="1" type="ORF">ABS764_09185</name>
</gene>
<name>A0ABW8XTK5_9FLAO</name>
<dbReference type="Proteomes" id="UP001629260">
    <property type="component" value="Unassembled WGS sequence"/>
</dbReference>
<evidence type="ECO:0000313" key="1">
    <source>
        <dbReference type="EMBL" id="MFL9831019.1"/>
    </source>
</evidence>
<keyword evidence="2" id="KW-1185">Reference proteome</keyword>
<protein>
    <recommendedName>
        <fullName evidence="3">Prophage protein</fullName>
    </recommendedName>
</protein>
<organism evidence="1 2">
    <name type="scientific">Flavobacterium plantiphilum</name>
    <dbReference type="NCBI Taxonomy" id="3163297"/>
    <lineage>
        <taxon>Bacteria</taxon>
        <taxon>Pseudomonadati</taxon>
        <taxon>Bacteroidota</taxon>
        <taxon>Flavobacteriia</taxon>
        <taxon>Flavobacteriales</taxon>
        <taxon>Flavobacteriaceae</taxon>
        <taxon>Flavobacterium</taxon>
    </lineage>
</organism>
<dbReference type="RefSeq" id="WP_408081487.1">
    <property type="nucleotide sequence ID" value="NZ_JBELQA010000004.1"/>
</dbReference>
<proteinExistence type="predicted"/>